<dbReference type="InterPro" id="IPR017930">
    <property type="entry name" value="Myb_dom"/>
</dbReference>
<dbReference type="InterPro" id="IPR009057">
    <property type="entry name" value="Homeodomain-like_sf"/>
</dbReference>
<dbReference type="GO" id="GO:0005634">
    <property type="term" value="C:nucleus"/>
    <property type="evidence" value="ECO:0007669"/>
    <property type="project" value="UniProtKB-SubCell"/>
</dbReference>
<keyword evidence="4" id="KW-0804">Transcription</keyword>
<dbReference type="EMBL" id="JBFOLJ010000008">
    <property type="protein sequence ID" value="KAL2515845.1"/>
    <property type="molecule type" value="Genomic_DNA"/>
</dbReference>
<dbReference type="PROSITE" id="PS51294">
    <property type="entry name" value="HTH_MYB"/>
    <property type="match status" value="1"/>
</dbReference>
<dbReference type="PANTHER" id="PTHR44191">
    <property type="entry name" value="TRANSCRIPTION FACTOR KUA1"/>
    <property type="match status" value="1"/>
</dbReference>
<feature type="region of interest" description="Disordered" evidence="6">
    <location>
        <begin position="82"/>
        <end position="101"/>
    </location>
</feature>
<evidence type="ECO:0000313" key="10">
    <source>
        <dbReference type="EMBL" id="KAL2515845.1"/>
    </source>
</evidence>
<dbReference type="GO" id="GO:0006355">
    <property type="term" value="P:regulation of DNA-templated transcription"/>
    <property type="evidence" value="ECO:0007669"/>
    <property type="project" value="UniProtKB-ARBA"/>
</dbReference>
<evidence type="ECO:0000256" key="2">
    <source>
        <dbReference type="ARBA" id="ARBA00023015"/>
    </source>
</evidence>
<keyword evidence="12" id="KW-1185">Reference proteome</keyword>
<dbReference type="InterPro" id="IPR006447">
    <property type="entry name" value="Myb_dom_plants"/>
</dbReference>
<proteinExistence type="predicted"/>
<keyword evidence="3" id="KW-0238">DNA-binding</keyword>
<evidence type="ECO:0000259" key="7">
    <source>
        <dbReference type="PROSITE" id="PS50090"/>
    </source>
</evidence>
<reference evidence="12" key="2">
    <citation type="submission" date="2024-07" db="EMBL/GenBank/DDBJ databases">
        <title>Two chromosome-level genome assemblies of Korean endemic species Abeliophyllum distichum and Forsythia ovata (Oleaceae).</title>
        <authorList>
            <person name="Jang H."/>
        </authorList>
    </citation>
    <scope>NUCLEOTIDE SEQUENCE [LARGE SCALE GENOMIC DNA]</scope>
</reference>
<evidence type="ECO:0000256" key="6">
    <source>
        <dbReference type="SAM" id="MobiDB-lite"/>
    </source>
</evidence>
<feature type="domain" description="HTH myb-type" evidence="9">
    <location>
        <begin position="95"/>
        <end position="151"/>
    </location>
</feature>
<keyword evidence="5" id="KW-0539">Nucleus</keyword>
<dbReference type="SMART" id="SM00717">
    <property type="entry name" value="SANT"/>
    <property type="match status" value="1"/>
</dbReference>
<gene>
    <name evidence="10" type="ORF">Fot_29816</name>
    <name evidence="11" type="ORF">Fot_29903</name>
</gene>
<evidence type="ECO:0000313" key="12">
    <source>
        <dbReference type="Proteomes" id="UP001604277"/>
    </source>
</evidence>
<accession>A0ABD1TSY7</accession>
<evidence type="ECO:0000256" key="3">
    <source>
        <dbReference type="ARBA" id="ARBA00023125"/>
    </source>
</evidence>
<dbReference type="GO" id="GO:0003677">
    <property type="term" value="F:DNA binding"/>
    <property type="evidence" value="ECO:0007669"/>
    <property type="project" value="UniProtKB-KW"/>
</dbReference>
<comment type="caution">
    <text evidence="10">The sequence shown here is derived from an EMBL/GenBank/DDBJ whole genome shotgun (WGS) entry which is preliminary data.</text>
</comment>
<dbReference type="FunFam" id="1.10.10.60:FF:000009">
    <property type="entry name" value="transcription factor MYB1R1"/>
    <property type="match status" value="1"/>
</dbReference>
<evidence type="ECO:0000256" key="1">
    <source>
        <dbReference type="ARBA" id="ARBA00004123"/>
    </source>
</evidence>
<dbReference type="Proteomes" id="UP001604277">
    <property type="component" value="Unassembled WGS sequence"/>
</dbReference>
<evidence type="ECO:0000259" key="9">
    <source>
        <dbReference type="PROSITE" id="PS51294"/>
    </source>
</evidence>
<dbReference type="InterPro" id="IPR052245">
    <property type="entry name" value="Plant_Stress_Dev_TF"/>
</dbReference>
<organism evidence="10 12">
    <name type="scientific">Forsythia ovata</name>
    <dbReference type="NCBI Taxonomy" id="205694"/>
    <lineage>
        <taxon>Eukaryota</taxon>
        <taxon>Viridiplantae</taxon>
        <taxon>Streptophyta</taxon>
        <taxon>Embryophyta</taxon>
        <taxon>Tracheophyta</taxon>
        <taxon>Spermatophyta</taxon>
        <taxon>Magnoliopsida</taxon>
        <taxon>eudicotyledons</taxon>
        <taxon>Gunneridae</taxon>
        <taxon>Pentapetalae</taxon>
        <taxon>asterids</taxon>
        <taxon>lamiids</taxon>
        <taxon>Lamiales</taxon>
        <taxon>Oleaceae</taxon>
        <taxon>Forsythieae</taxon>
        <taxon>Forsythia</taxon>
    </lineage>
</organism>
<dbReference type="CDD" id="cd00167">
    <property type="entry name" value="SANT"/>
    <property type="match status" value="1"/>
</dbReference>
<sequence length="315" mass="33899">MSPACGEHPPSATISGGGCCDVGSGEIMLFGVRVKVDPMRKSASMNNLSDYEPVVSNHNQNINNSENSNAAAEDGSATCYASADDAVPQPAGGSRERKRGVPWTEEEHKLFLLGLQKAGKGDWRGISRNYVKTRTPTQVASHAQKYFLRRSNLNRRRRRSSLFDITTDSVTAMPIEECKSHQDSTSQPVLQPISLPQLESSNINGFPVMPFSVTIGPVVSPMQVKNPIENLPLSQCDRVNNSSALLIHPASILPMSTPSTAVDLNQNVQTGPSPLSLSLSLSSGQDLDQSSSTWQSAFQVISDFKNGDSSIITVA</sequence>
<dbReference type="PANTHER" id="PTHR44191:SF84">
    <property type="entry name" value="F25A4.19 PROTEIN"/>
    <property type="match status" value="1"/>
</dbReference>
<dbReference type="NCBIfam" id="TIGR01557">
    <property type="entry name" value="myb_SHAQKYF"/>
    <property type="match status" value="1"/>
</dbReference>
<feature type="domain" description="SANT" evidence="8">
    <location>
        <begin position="98"/>
        <end position="151"/>
    </location>
</feature>
<comment type="subcellular location">
    <subcellularLocation>
        <location evidence="1">Nucleus</location>
    </subcellularLocation>
</comment>
<dbReference type="SUPFAM" id="SSF46689">
    <property type="entry name" value="Homeodomain-like"/>
    <property type="match status" value="1"/>
</dbReference>
<keyword evidence="2" id="KW-0805">Transcription regulation</keyword>
<dbReference type="Gene3D" id="1.10.10.60">
    <property type="entry name" value="Homeodomain-like"/>
    <property type="match status" value="1"/>
</dbReference>
<dbReference type="InterPro" id="IPR001005">
    <property type="entry name" value="SANT/Myb"/>
</dbReference>
<reference evidence="10" key="1">
    <citation type="submission" date="2024-07" db="EMBL/GenBank/DDBJ databases">
        <title>Two chromosome-level genome assemblies of Korean endemic species Abeliophyllum distichum and Forsythia ovata (Oleaceae).</title>
        <authorList>
            <person name="Mun J.H."/>
        </authorList>
    </citation>
    <scope>NUCLEOTIDE SEQUENCE</scope>
    <source>
        <strain evidence="10">KNKB202402200001</strain>
        <tissue evidence="10">Leaf</tissue>
    </source>
</reference>
<name>A0ABD1TSY7_9LAMI</name>
<feature type="domain" description="Myb-like" evidence="7">
    <location>
        <begin position="95"/>
        <end position="147"/>
    </location>
</feature>
<dbReference type="Pfam" id="PF00249">
    <property type="entry name" value="Myb_DNA-binding"/>
    <property type="match status" value="1"/>
</dbReference>
<protein>
    <submittedName>
        <fullName evidence="10">Homeodomain-like superfamily protein</fullName>
    </submittedName>
</protein>
<evidence type="ECO:0000256" key="5">
    <source>
        <dbReference type="ARBA" id="ARBA00023242"/>
    </source>
</evidence>
<dbReference type="EMBL" id="JBFOLJ010000008">
    <property type="protein sequence ID" value="KAL2515932.1"/>
    <property type="molecule type" value="Genomic_DNA"/>
</dbReference>
<evidence type="ECO:0000313" key="11">
    <source>
        <dbReference type="EMBL" id="KAL2515932.1"/>
    </source>
</evidence>
<dbReference type="PROSITE" id="PS50090">
    <property type="entry name" value="MYB_LIKE"/>
    <property type="match status" value="1"/>
</dbReference>
<evidence type="ECO:0000259" key="8">
    <source>
        <dbReference type="PROSITE" id="PS51293"/>
    </source>
</evidence>
<evidence type="ECO:0000256" key="4">
    <source>
        <dbReference type="ARBA" id="ARBA00023163"/>
    </source>
</evidence>
<dbReference type="AlphaFoldDB" id="A0ABD1TSY7"/>
<dbReference type="InterPro" id="IPR017884">
    <property type="entry name" value="SANT_dom"/>
</dbReference>
<dbReference type="PROSITE" id="PS51293">
    <property type="entry name" value="SANT"/>
    <property type="match status" value="1"/>
</dbReference>